<dbReference type="Pfam" id="PF14022">
    <property type="entry name" value="DUF4238"/>
    <property type="match status" value="1"/>
</dbReference>
<evidence type="ECO:0008006" key="4">
    <source>
        <dbReference type="Google" id="ProtNLM"/>
    </source>
</evidence>
<gene>
    <name evidence="2" type="ORF">CVT25_000230</name>
</gene>
<protein>
    <recommendedName>
        <fullName evidence="4">DUF4238 domain-containing protein</fullName>
    </recommendedName>
</protein>
<dbReference type="OrthoDB" id="5340163at2759"/>
<name>A0A409XRU5_PSICY</name>
<dbReference type="EMBL" id="NHYD01000709">
    <property type="protein sequence ID" value="PPQ93539.1"/>
    <property type="molecule type" value="Genomic_DNA"/>
</dbReference>
<evidence type="ECO:0000313" key="3">
    <source>
        <dbReference type="Proteomes" id="UP000283269"/>
    </source>
</evidence>
<reference evidence="2 3" key="1">
    <citation type="journal article" date="2018" name="Evol. Lett.">
        <title>Horizontal gene cluster transfer increased hallucinogenic mushroom diversity.</title>
        <authorList>
            <person name="Reynolds H.T."/>
            <person name="Vijayakumar V."/>
            <person name="Gluck-Thaler E."/>
            <person name="Korotkin H.B."/>
            <person name="Matheny P.B."/>
            <person name="Slot J.C."/>
        </authorList>
    </citation>
    <scope>NUCLEOTIDE SEQUENCE [LARGE SCALE GENOMIC DNA]</scope>
    <source>
        <strain evidence="2 3">2631</strain>
    </source>
</reference>
<sequence>MASPPGSTAKAPKDQYHHVIPRFILREFQSGPKKTKRERNQDYRKFGFVDEKVWFYDIEKHTLEQRLISGVHGVNNLYRDVRVQDVDEIEKKLSVLENTSARILRDIHDVIDKPLQNERQATFTINRSDLEQLRKFLFIMHYRKEGLSLSYFASDHPENAPIRERIKRTRKRLNLESPVHMWLYFLRYYLDTPHTQIGLDAMKGTPMSGNNMDLSGHLFKSMLNPDAENFEAITYQLQSEGYYLGIVQAASGEEFVLGHNGFGLWEGVAAVGPQIHRLFIISPRIALLLRMNMFRPGLQDEKRPFFCNSDLLEIRLPGPTCSTVMFNSSKQNGLDALNYKASSEAKNDQFQFPITKLTKRQTYLINSVVMLNARQQGSLTFLTPQIMRSTVRTHWRNKDPEVRVEQPRYVPLIRRLTSTSPAITGDIAKSFQKIIRLPAPRTISLAHSQSSTSLSPSSAVLSQSTSSHPPAEVTFPSSFGRPGSIAEVDDHIKLAEKTFFEAIDCLLLNTLD</sequence>
<accession>A0A409XRU5</accession>
<feature type="region of interest" description="Disordered" evidence="1">
    <location>
        <begin position="448"/>
        <end position="480"/>
    </location>
</feature>
<organism evidence="2 3">
    <name type="scientific">Psilocybe cyanescens</name>
    <dbReference type="NCBI Taxonomy" id="93625"/>
    <lineage>
        <taxon>Eukaryota</taxon>
        <taxon>Fungi</taxon>
        <taxon>Dikarya</taxon>
        <taxon>Basidiomycota</taxon>
        <taxon>Agaricomycotina</taxon>
        <taxon>Agaricomycetes</taxon>
        <taxon>Agaricomycetidae</taxon>
        <taxon>Agaricales</taxon>
        <taxon>Agaricineae</taxon>
        <taxon>Strophariaceae</taxon>
        <taxon>Psilocybe</taxon>
    </lineage>
</organism>
<proteinExistence type="predicted"/>
<comment type="caution">
    <text evidence="2">The sequence shown here is derived from an EMBL/GenBank/DDBJ whole genome shotgun (WGS) entry which is preliminary data.</text>
</comment>
<evidence type="ECO:0000256" key="1">
    <source>
        <dbReference type="SAM" id="MobiDB-lite"/>
    </source>
</evidence>
<keyword evidence="3" id="KW-1185">Reference proteome</keyword>
<feature type="compositionally biased region" description="Low complexity" evidence="1">
    <location>
        <begin position="448"/>
        <end position="468"/>
    </location>
</feature>
<evidence type="ECO:0000313" key="2">
    <source>
        <dbReference type="EMBL" id="PPQ93539.1"/>
    </source>
</evidence>
<dbReference type="STRING" id="93625.A0A409XRU5"/>
<dbReference type="Proteomes" id="UP000283269">
    <property type="component" value="Unassembled WGS sequence"/>
</dbReference>
<dbReference type="AlphaFoldDB" id="A0A409XRU5"/>
<dbReference type="InterPro" id="IPR025332">
    <property type="entry name" value="DUF4238"/>
</dbReference>
<dbReference type="InParanoid" id="A0A409XRU5"/>